<dbReference type="RefSeq" id="WP_338196418.1">
    <property type="nucleotide sequence ID" value="NZ_AP027268.1"/>
</dbReference>
<organism evidence="7 8">
    <name type="scientific">Flagellimonas marinaquae</name>
    <dbReference type="NCBI Taxonomy" id="254955"/>
    <lineage>
        <taxon>Bacteria</taxon>
        <taxon>Pseudomonadati</taxon>
        <taxon>Bacteroidota</taxon>
        <taxon>Flavobacteriia</taxon>
        <taxon>Flavobacteriales</taxon>
        <taxon>Flavobacteriaceae</taxon>
        <taxon>Flagellimonas</taxon>
    </lineage>
</organism>
<keyword evidence="4 6" id="KW-0862">Zinc</keyword>
<evidence type="ECO:0000256" key="2">
    <source>
        <dbReference type="ARBA" id="ARBA00022475"/>
    </source>
</evidence>
<keyword evidence="3 6" id="KW-0479">Metal-binding</keyword>
<name>A0AA48HGB4_9FLAO</name>
<sequence length="798" mass="90598">MKSTNLIYQIEEASKVIGNTWPLYSFVTSNPLNDLQDLHFSEAVYKIKSLLDAKVYPSATMFRKAWDNGEIKKNELVPLLKEHGFNTTPAGCLEIMGCESILEIKNQNHQLDRIMVKWLSTFLDEGLAEWEMPGKDRGFYMAWRQLVPFDAESGKPSLSSIPSLSEQALSQLTEGCTDEEIQSIFTHHLAALPGWAGYIKHRNLQPHAWQDAFPIHLQDYLAVRLWTAKLLQVDILPKTTKDKDNSEVQQLKYIWLKAWEKSWQKRLMQKLEKASTWTAKEANRKSVPDAQFVFCIDTRSEMIRRHVESTGNYETFGYAGFFGIAMDYENPKDGRYHKSCPPILDSSYAVSESAQKNKNEQKRTLDLQIEKQRFWNYFLKRMKNMLPSSFGFVEGSGFFYGLQMFLKTMVPGAMYNMSKTNEASYESACEPHLENKGCNSSSELNISAEEKAMLVKSAFELMGWKQFAPLILFIGHGSHSANNPYGSSLDCGACAASPGRHNARLLAKLANEPEVRQILKDKFLIKIPERTYFVGGEHNTTTDQIVLFDSTIPNSHKQQISILRKDLRKIQETATQERLGINTGSIYRAQINASNWGETRPEWGLAKNASFIIAPRTTTQNLSLDGRSFLHSYDWKTDKDGKILETIMQGPMVVTQWINNHYYFSTVDNNTFGGGTKVTHNITGKFGVVQGNGGDLKIGLPWESLYTSKETPFHAPLRLSVVIQAPLDTVRAIINQNNNLKSLIDNEWIYIIVMDPLKNGAFYSYQKNLGWSSNSKKKVIPSKSKTKLGKNMPEKVLA</sequence>
<protein>
    <recommendedName>
        <fullName evidence="6">Probable inorganic carbon transporter subunit DabA</fullName>
    </recommendedName>
</protein>
<evidence type="ECO:0000256" key="4">
    <source>
        <dbReference type="ARBA" id="ARBA00022833"/>
    </source>
</evidence>
<comment type="subunit">
    <text evidence="6">Forms a complex with DabB.</text>
</comment>
<evidence type="ECO:0000256" key="5">
    <source>
        <dbReference type="ARBA" id="ARBA00023136"/>
    </source>
</evidence>
<keyword evidence="1 6" id="KW-0813">Transport</keyword>
<dbReference type="GO" id="GO:0008270">
    <property type="term" value="F:zinc ion binding"/>
    <property type="evidence" value="ECO:0007669"/>
    <property type="project" value="UniProtKB-UniRule"/>
</dbReference>
<dbReference type="HAMAP" id="MF_01871">
    <property type="entry name" value="DabA"/>
    <property type="match status" value="1"/>
</dbReference>
<accession>A0AA48HGB4</accession>
<evidence type="ECO:0000256" key="3">
    <source>
        <dbReference type="ARBA" id="ARBA00022723"/>
    </source>
</evidence>
<feature type="binding site" evidence="6">
    <location>
        <position position="295"/>
    </location>
    <ligand>
        <name>Zn(2+)</name>
        <dbReference type="ChEBI" id="CHEBI:29105"/>
    </ligand>
</feature>
<evidence type="ECO:0000313" key="8">
    <source>
        <dbReference type="Proteomes" id="UP001330184"/>
    </source>
</evidence>
<dbReference type="PANTHER" id="PTHR38344">
    <property type="entry name" value="UPF0753 PROTEIN AQ_863"/>
    <property type="match status" value="1"/>
</dbReference>
<comment type="cofactor">
    <cofactor evidence="6">
        <name>Zn(2+)</name>
        <dbReference type="ChEBI" id="CHEBI:29105"/>
    </cofactor>
</comment>
<dbReference type="PANTHER" id="PTHR38344:SF1">
    <property type="entry name" value="INORGANIC CARBON TRANSPORTER SUBUNIT DABA-RELATED"/>
    <property type="match status" value="1"/>
</dbReference>
<comment type="function">
    <text evidence="6">Part of an energy-coupled inorganic carbon pump.</text>
</comment>
<reference evidence="7 8" key="1">
    <citation type="submission" date="2023-01" db="EMBL/GenBank/DDBJ databases">
        <title>Complete genome sequence of Muricauda aquimarina strain IFOP_LL357.</title>
        <authorList>
            <person name="Gajardo G."/>
            <person name="Ueki S."/>
            <person name="Maruyama F."/>
        </authorList>
    </citation>
    <scope>NUCLEOTIDE SEQUENCE [LARGE SCALE GENOMIC DNA]</scope>
    <source>
        <strain evidence="7 8">IFOP_LL357</strain>
    </source>
</reference>
<evidence type="ECO:0000256" key="1">
    <source>
        <dbReference type="ARBA" id="ARBA00022448"/>
    </source>
</evidence>
<gene>
    <name evidence="6" type="primary">dabA</name>
    <name evidence="7" type="ORF">MACH07_05400</name>
</gene>
<comment type="subcellular location">
    <subcellularLocation>
        <location evidence="6">Cell membrane</location>
        <topology evidence="6">Peripheral membrane protein</topology>
    </subcellularLocation>
</comment>
<proteinExistence type="inferred from homology"/>
<dbReference type="EMBL" id="AP027268">
    <property type="protein sequence ID" value="BDW91708.1"/>
    <property type="molecule type" value="Genomic_DNA"/>
</dbReference>
<comment type="similarity">
    <text evidence="6">Belongs to the inorganic carbon transporter (TC 9.A.2) DabA family.</text>
</comment>
<feature type="binding site" evidence="6">
    <location>
        <position position="491"/>
    </location>
    <ligand>
        <name>Zn(2+)</name>
        <dbReference type="ChEBI" id="CHEBI:29105"/>
    </ligand>
</feature>
<dbReference type="GO" id="GO:0005886">
    <property type="term" value="C:plasma membrane"/>
    <property type="evidence" value="ECO:0007669"/>
    <property type="project" value="UniProtKB-SubCell"/>
</dbReference>
<feature type="binding site" evidence="6">
    <location>
        <position position="476"/>
    </location>
    <ligand>
        <name>Zn(2+)</name>
        <dbReference type="ChEBI" id="CHEBI:29105"/>
    </ligand>
</feature>
<dbReference type="InterPro" id="IPR018752">
    <property type="entry name" value="DabA"/>
</dbReference>
<feature type="binding site" evidence="6">
    <location>
        <position position="297"/>
    </location>
    <ligand>
        <name>Zn(2+)</name>
        <dbReference type="ChEBI" id="CHEBI:29105"/>
    </ligand>
</feature>
<evidence type="ECO:0000313" key="7">
    <source>
        <dbReference type="EMBL" id="BDW91708.1"/>
    </source>
</evidence>
<keyword evidence="2 6" id="KW-1003">Cell membrane</keyword>
<evidence type="ECO:0000256" key="6">
    <source>
        <dbReference type="HAMAP-Rule" id="MF_01871"/>
    </source>
</evidence>
<keyword evidence="8" id="KW-1185">Reference proteome</keyword>
<dbReference type="Pfam" id="PF10070">
    <property type="entry name" value="DabA"/>
    <property type="match status" value="1"/>
</dbReference>
<dbReference type="AlphaFoldDB" id="A0AA48HGB4"/>
<keyword evidence="5 6" id="KW-0472">Membrane</keyword>
<dbReference type="Proteomes" id="UP001330184">
    <property type="component" value="Chromosome"/>
</dbReference>